<dbReference type="SUPFAM" id="SSF52096">
    <property type="entry name" value="ClpP/crotonase"/>
    <property type="match status" value="1"/>
</dbReference>
<sequence>MAHADAFADALEVASREGYSAVLVVISTPGGSVDAMLRIIERIDNSPVPVVAYVYPAGTTAWSAGTYILMASHVAAMAPNTVIGSCQPISYSPLGSAPVEDDKIINALVAVMSTHAESRNRNLTLARDFVIKNANVDDIEAYEYGAIECRADSVARLLEAIDGRAVLLASGVVTLNTRGAAVDVYSMRPREAILNAISDPTVSSILFLVGLFALIYGFSAPGHGGEILGGIAILLALIGMGFDINVVSAVMMVIGAILLIYELATPGFGILGISGVVILTFGALFLVPFSPEKWAVSGDWYSTFTYMIVAVGICVAALFLFAAIKVLQVRRRPPIVGTMIGDIVIPTENARPGEVIFVVYRGEYWQAKSAEGIVAGKKYRISGKEGVVLVLEESRP</sequence>
<evidence type="ECO:0000259" key="7">
    <source>
        <dbReference type="Pfam" id="PF24961"/>
    </source>
</evidence>
<proteinExistence type="predicted"/>
<evidence type="ECO:0000259" key="8">
    <source>
        <dbReference type="Pfam" id="PF25145"/>
    </source>
</evidence>
<reference evidence="9" key="1">
    <citation type="journal article" date="2020" name="mSystems">
        <title>Genome- and Community-Level Interaction Insights into Carbon Utilization and Element Cycling Functions of Hydrothermarchaeota in Hydrothermal Sediment.</title>
        <authorList>
            <person name="Zhou Z."/>
            <person name="Liu Y."/>
            <person name="Xu W."/>
            <person name="Pan J."/>
            <person name="Luo Z.H."/>
            <person name="Li M."/>
        </authorList>
    </citation>
    <scope>NUCLEOTIDE SEQUENCE [LARGE SCALE GENOMIC DNA]</scope>
    <source>
        <strain evidence="9">SpSt-1038</strain>
    </source>
</reference>
<dbReference type="InterPro" id="IPR002810">
    <property type="entry name" value="NfeD-like_C"/>
</dbReference>
<dbReference type="EMBL" id="DRVT01000055">
    <property type="protein sequence ID" value="HHI49470.1"/>
    <property type="molecule type" value="Genomic_DNA"/>
</dbReference>
<feature type="domain" description="NfeD1b N-terminal" evidence="8">
    <location>
        <begin position="10"/>
        <end position="142"/>
    </location>
</feature>
<dbReference type="InterPro" id="IPR056738">
    <property type="entry name" value="NfeD1b_N"/>
</dbReference>
<comment type="caution">
    <text evidence="9">The sequence shown here is derived from an EMBL/GenBank/DDBJ whole genome shotgun (WGS) entry which is preliminary data.</text>
</comment>
<evidence type="ECO:0000256" key="1">
    <source>
        <dbReference type="ARBA" id="ARBA00004141"/>
    </source>
</evidence>
<dbReference type="Gene3D" id="3.90.226.10">
    <property type="entry name" value="2-enoyl-CoA Hydratase, Chain A, domain 1"/>
    <property type="match status" value="1"/>
</dbReference>
<name>A0A7J3V1U1_9CREN</name>
<dbReference type="CDD" id="cd07020">
    <property type="entry name" value="Clp_protease_NfeD_1"/>
    <property type="match status" value="1"/>
</dbReference>
<dbReference type="GO" id="GO:0016020">
    <property type="term" value="C:membrane"/>
    <property type="evidence" value="ECO:0007669"/>
    <property type="project" value="UniProtKB-SubCell"/>
</dbReference>
<evidence type="ECO:0000256" key="3">
    <source>
        <dbReference type="ARBA" id="ARBA00022989"/>
    </source>
</evidence>
<dbReference type="InterPro" id="IPR012340">
    <property type="entry name" value="NA-bd_OB-fold"/>
</dbReference>
<evidence type="ECO:0000256" key="2">
    <source>
        <dbReference type="ARBA" id="ARBA00022692"/>
    </source>
</evidence>
<evidence type="ECO:0000256" key="4">
    <source>
        <dbReference type="ARBA" id="ARBA00023136"/>
    </source>
</evidence>
<evidence type="ECO:0000256" key="5">
    <source>
        <dbReference type="SAM" id="Phobius"/>
    </source>
</evidence>
<dbReference type="InterPro" id="IPR029045">
    <property type="entry name" value="ClpP/crotonase-like_dom_sf"/>
</dbReference>
<feature type="transmembrane region" description="Helical" evidence="5">
    <location>
        <begin position="268"/>
        <end position="289"/>
    </location>
</feature>
<organism evidence="9">
    <name type="scientific">Candidatus Methanosuratincola petrocarbonis</name>
    <name type="common">ex Vanwonterghem et al. 2016</name>
    <dbReference type="NCBI Taxonomy" id="1867261"/>
    <lineage>
        <taxon>Archaea</taxon>
        <taxon>Thermoproteota</taxon>
        <taxon>Methanosuratincolia</taxon>
        <taxon>Candidatus Methanomethylicales</taxon>
        <taxon>Candidatus Methanomethylicaceae</taxon>
        <taxon>Candidatus Methanosuratincola (ex Vanwonterghem et al. 2016)</taxon>
    </lineage>
</organism>
<gene>
    <name evidence="9" type="ORF">ENL91_04785</name>
</gene>
<feature type="domain" description="NfeD integral membrane" evidence="7">
    <location>
        <begin position="201"/>
        <end position="324"/>
    </location>
</feature>
<dbReference type="AlphaFoldDB" id="A0A7J3V1U1"/>
<comment type="subcellular location">
    <subcellularLocation>
        <location evidence="1">Membrane</location>
        <topology evidence="1">Multi-pass membrane protein</topology>
    </subcellularLocation>
</comment>
<dbReference type="Pfam" id="PF01957">
    <property type="entry name" value="NfeD"/>
    <property type="match status" value="1"/>
</dbReference>
<feature type="domain" description="NfeD-like C-terminal" evidence="6">
    <location>
        <begin position="338"/>
        <end position="392"/>
    </location>
</feature>
<keyword evidence="4 5" id="KW-0472">Membrane</keyword>
<dbReference type="Gene3D" id="2.40.50.140">
    <property type="entry name" value="Nucleic acid-binding proteins"/>
    <property type="match status" value="1"/>
</dbReference>
<accession>A0A7J3V1U1</accession>
<keyword evidence="2 5" id="KW-0812">Transmembrane</keyword>
<dbReference type="Pfam" id="PF25145">
    <property type="entry name" value="NfeD1b_N"/>
    <property type="match status" value="1"/>
</dbReference>
<dbReference type="PANTHER" id="PTHR33507">
    <property type="entry name" value="INNER MEMBRANE PROTEIN YBBJ"/>
    <property type="match status" value="1"/>
</dbReference>
<dbReference type="InterPro" id="IPR056739">
    <property type="entry name" value="NfeD_membrane"/>
</dbReference>
<dbReference type="Pfam" id="PF24961">
    <property type="entry name" value="NfeD_membrane"/>
    <property type="match status" value="1"/>
</dbReference>
<feature type="transmembrane region" description="Helical" evidence="5">
    <location>
        <begin position="231"/>
        <end position="261"/>
    </location>
</feature>
<evidence type="ECO:0000313" key="9">
    <source>
        <dbReference type="EMBL" id="HHI49470.1"/>
    </source>
</evidence>
<evidence type="ECO:0000259" key="6">
    <source>
        <dbReference type="Pfam" id="PF01957"/>
    </source>
</evidence>
<dbReference type="InterPro" id="IPR052165">
    <property type="entry name" value="Membrane_assoc_protease"/>
</dbReference>
<keyword evidence="3 5" id="KW-1133">Transmembrane helix</keyword>
<dbReference type="PANTHER" id="PTHR33507:SF4">
    <property type="entry name" value="NODULATION COMPETITIVENESS PROTEIN NFED"/>
    <property type="match status" value="1"/>
</dbReference>
<dbReference type="SUPFAM" id="SSF141322">
    <property type="entry name" value="NfeD domain-like"/>
    <property type="match status" value="1"/>
</dbReference>
<protein>
    <submittedName>
        <fullName evidence="9">Nodulation protein NfeD</fullName>
    </submittedName>
</protein>
<feature type="transmembrane region" description="Helical" evidence="5">
    <location>
        <begin position="196"/>
        <end position="219"/>
    </location>
</feature>
<feature type="transmembrane region" description="Helical" evidence="5">
    <location>
        <begin position="301"/>
        <end position="324"/>
    </location>
</feature>